<dbReference type="InterPro" id="IPR005119">
    <property type="entry name" value="LysR_subst-bd"/>
</dbReference>
<dbReference type="InterPro" id="IPR036390">
    <property type="entry name" value="WH_DNA-bd_sf"/>
</dbReference>
<gene>
    <name evidence="7" type="ORF">AVDCRST_MAG41-1358</name>
</gene>
<dbReference type="SUPFAM" id="SSF53850">
    <property type="entry name" value="Periplasmic binding protein-like II"/>
    <property type="match status" value="1"/>
</dbReference>
<dbReference type="PROSITE" id="PS50931">
    <property type="entry name" value="HTH_LYSR"/>
    <property type="match status" value="1"/>
</dbReference>
<dbReference type="InterPro" id="IPR036388">
    <property type="entry name" value="WH-like_DNA-bd_sf"/>
</dbReference>
<dbReference type="EMBL" id="CADCTP010000129">
    <property type="protein sequence ID" value="CAA9240090.1"/>
    <property type="molecule type" value="Genomic_DNA"/>
</dbReference>
<evidence type="ECO:0000313" key="7">
    <source>
        <dbReference type="EMBL" id="CAA9240090.1"/>
    </source>
</evidence>
<keyword evidence="4" id="KW-0010">Activator</keyword>
<evidence type="ECO:0000256" key="1">
    <source>
        <dbReference type="ARBA" id="ARBA00009437"/>
    </source>
</evidence>
<feature type="domain" description="HTH lysR-type" evidence="6">
    <location>
        <begin position="1"/>
        <end position="58"/>
    </location>
</feature>
<protein>
    <recommendedName>
        <fullName evidence="6">HTH lysR-type domain-containing protein</fullName>
    </recommendedName>
</protein>
<proteinExistence type="inferred from homology"/>
<comment type="similarity">
    <text evidence="1">Belongs to the LysR transcriptional regulatory family.</text>
</comment>
<dbReference type="InterPro" id="IPR000847">
    <property type="entry name" value="LysR_HTH_N"/>
</dbReference>
<accession>A0A6J4I1S3</accession>
<evidence type="ECO:0000256" key="2">
    <source>
        <dbReference type="ARBA" id="ARBA00023015"/>
    </source>
</evidence>
<sequence>MDIDKLRALVELARVGTMTEVGRVTGYGTSAVSQQLAALERQVGTPLLEADGRRVRLTRAGWRLAEHGRGILAAVTAAELDLAAGQAPQGPVRVAGFTSALRRLLVPALAGLRAAYPAVTVQLRDAEPDETEALLDDDRIDLGLVWDYTLVPRVWRHVHAPLGSVPMLLAVPPGTPVPDRIRTPADLEPLREVDWIGNSRGGGDDELAQRLCAIAGWTPRVRHRVDSLELLADLVTVGQGVSVLPADAPEATRVRTVPLDLVRTEQRAWSLVRAGTGGWPATRAVLGHLAGASGWRTGIPTG</sequence>
<dbReference type="GO" id="GO:0003700">
    <property type="term" value="F:DNA-binding transcription factor activity"/>
    <property type="evidence" value="ECO:0007669"/>
    <property type="project" value="InterPro"/>
</dbReference>
<reference evidence="7" key="1">
    <citation type="submission" date="2020-02" db="EMBL/GenBank/DDBJ databases">
        <authorList>
            <person name="Meier V. D."/>
        </authorList>
    </citation>
    <scope>NUCLEOTIDE SEQUENCE</scope>
    <source>
        <strain evidence="7">AVDCRST_MAG41</strain>
    </source>
</reference>
<dbReference type="Gene3D" id="3.40.190.10">
    <property type="entry name" value="Periplasmic binding protein-like II"/>
    <property type="match status" value="2"/>
</dbReference>
<dbReference type="Gene3D" id="1.10.10.10">
    <property type="entry name" value="Winged helix-like DNA-binding domain superfamily/Winged helix DNA-binding domain"/>
    <property type="match status" value="1"/>
</dbReference>
<dbReference type="AlphaFoldDB" id="A0A6J4I1S3"/>
<name>A0A6J4I1S3_9ACTN</name>
<dbReference type="SUPFAM" id="SSF46785">
    <property type="entry name" value="Winged helix' DNA-binding domain"/>
    <property type="match status" value="1"/>
</dbReference>
<dbReference type="GO" id="GO:0003677">
    <property type="term" value="F:DNA binding"/>
    <property type="evidence" value="ECO:0007669"/>
    <property type="project" value="UniProtKB-KW"/>
</dbReference>
<keyword evidence="3" id="KW-0238">DNA-binding</keyword>
<evidence type="ECO:0000256" key="3">
    <source>
        <dbReference type="ARBA" id="ARBA00023125"/>
    </source>
</evidence>
<dbReference type="PANTHER" id="PTHR30346:SF29">
    <property type="entry name" value="LYSR SUBSTRATE-BINDING"/>
    <property type="match status" value="1"/>
</dbReference>
<organism evidence="7">
    <name type="scientific">uncultured Mycobacteriales bacterium</name>
    <dbReference type="NCBI Taxonomy" id="581187"/>
    <lineage>
        <taxon>Bacteria</taxon>
        <taxon>Bacillati</taxon>
        <taxon>Actinomycetota</taxon>
        <taxon>Actinomycetes</taxon>
        <taxon>Mycobacteriales</taxon>
        <taxon>environmental samples</taxon>
    </lineage>
</organism>
<dbReference type="PANTHER" id="PTHR30346">
    <property type="entry name" value="TRANSCRIPTIONAL DUAL REGULATOR HCAR-RELATED"/>
    <property type="match status" value="1"/>
</dbReference>
<dbReference type="Pfam" id="PF00126">
    <property type="entry name" value="HTH_1"/>
    <property type="match status" value="1"/>
</dbReference>
<evidence type="ECO:0000259" key="6">
    <source>
        <dbReference type="PROSITE" id="PS50931"/>
    </source>
</evidence>
<keyword evidence="2" id="KW-0805">Transcription regulation</keyword>
<keyword evidence="5" id="KW-0804">Transcription</keyword>
<evidence type="ECO:0000256" key="4">
    <source>
        <dbReference type="ARBA" id="ARBA00023159"/>
    </source>
</evidence>
<evidence type="ECO:0000256" key="5">
    <source>
        <dbReference type="ARBA" id="ARBA00023163"/>
    </source>
</evidence>
<dbReference type="GO" id="GO:0032993">
    <property type="term" value="C:protein-DNA complex"/>
    <property type="evidence" value="ECO:0007669"/>
    <property type="project" value="TreeGrafter"/>
</dbReference>
<dbReference type="Pfam" id="PF03466">
    <property type="entry name" value="LysR_substrate"/>
    <property type="match status" value="1"/>
</dbReference>